<proteinExistence type="predicted"/>
<dbReference type="Proteomes" id="UP000001075">
    <property type="component" value="Unassembled WGS sequence"/>
</dbReference>
<protein>
    <submittedName>
        <fullName evidence="1">Uncharacterized protein</fullName>
    </submittedName>
</protein>
<reference evidence="2" key="1">
    <citation type="journal article" date="2011" name="Nat. Biotechnol.">
        <title>The genomic sequence of the Chinese hamster ovary (CHO)-K1 cell line.</title>
        <authorList>
            <person name="Xu X."/>
            <person name="Nagarajan H."/>
            <person name="Lewis N.E."/>
            <person name="Pan S."/>
            <person name="Cai Z."/>
            <person name="Liu X."/>
            <person name="Chen W."/>
            <person name="Xie M."/>
            <person name="Wang W."/>
            <person name="Hammond S."/>
            <person name="Andersen M.R."/>
            <person name="Neff N."/>
            <person name="Passarelli B."/>
            <person name="Koh W."/>
            <person name="Fan H.C."/>
            <person name="Wang J."/>
            <person name="Gui Y."/>
            <person name="Lee K.H."/>
            <person name="Betenbaugh M.J."/>
            <person name="Quake S.R."/>
            <person name="Famili I."/>
            <person name="Palsson B.O."/>
            <person name="Wang J."/>
        </authorList>
    </citation>
    <scope>NUCLEOTIDE SEQUENCE [LARGE SCALE GENOMIC DNA]</scope>
    <source>
        <strain evidence="2">CHO K1 cell line</strain>
    </source>
</reference>
<evidence type="ECO:0000313" key="2">
    <source>
        <dbReference type="Proteomes" id="UP000001075"/>
    </source>
</evidence>
<dbReference type="AlphaFoldDB" id="G3HJ10"/>
<accession>G3HJ10</accession>
<gene>
    <name evidence="1" type="ORF">I79_010644</name>
</gene>
<name>G3HJ10_CRIGR</name>
<dbReference type="EMBL" id="JH000420">
    <property type="protein sequence ID" value="EGW10290.1"/>
    <property type="molecule type" value="Genomic_DNA"/>
</dbReference>
<dbReference type="InParanoid" id="G3HJ10"/>
<sequence>MAQWIKVIAAKPGELSLIPRTHIGGGGNQLHKLSSDFHSSTIADLLPYIMC</sequence>
<organism evidence="1 2">
    <name type="scientific">Cricetulus griseus</name>
    <name type="common">Chinese hamster</name>
    <name type="synonym">Cricetulus barabensis griseus</name>
    <dbReference type="NCBI Taxonomy" id="10029"/>
    <lineage>
        <taxon>Eukaryota</taxon>
        <taxon>Metazoa</taxon>
        <taxon>Chordata</taxon>
        <taxon>Craniata</taxon>
        <taxon>Vertebrata</taxon>
        <taxon>Euteleostomi</taxon>
        <taxon>Mammalia</taxon>
        <taxon>Eutheria</taxon>
        <taxon>Euarchontoglires</taxon>
        <taxon>Glires</taxon>
        <taxon>Rodentia</taxon>
        <taxon>Myomorpha</taxon>
        <taxon>Muroidea</taxon>
        <taxon>Cricetidae</taxon>
        <taxon>Cricetinae</taxon>
        <taxon>Cricetulus</taxon>
    </lineage>
</organism>
<evidence type="ECO:0000313" key="1">
    <source>
        <dbReference type="EMBL" id="EGW10290.1"/>
    </source>
</evidence>